<gene>
    <name evidence="1" type="ORF">EAV92_12715</name>
</gene>
<dbReference type="AlphaFoldDB" id="A0A3G3JZQ7"/>
<evidence type="ECO:0000313" key="1">
    <source>
        <dbReference type="EMBL" id="AYQ73357.1"/>
    </source>
</evidence>
<name>A0A3G3JZQ7_9BACL</name>
<reference evidence="1 2" key="1">
    <citation type="submission" date="2018-10" db="EMBL/GenBank/DDBJ databases">
        <title>Genome Sequence of Cohnella sp.</title>
        <authorList>
            <person name="Srinivasan S."/>
            <person name="Kim M.K."/>
        </authorList>
    </citation>
    <scope>NUCLEOTIDE SEQUENCE [LARGE SCALE GENOMIC DNA]</scope>
    <source>
        <strain evidence="1 2">18JY8-7</strain>
    </source>
</reference>
<accession>A0A3G3JZQ7</accession>
<keyword evidence="2" id="KW-1185">Reference proteome</keyword>
<proteinExistence type="predicted"/>
<protein>
    <submittedName>
        <fullName evidence="1">Uncharacterized protein</fullName>
    </submittedName>
</protein>
<evidence type="ECO:0000313" key="2">
    <source>
        <dbReference type="Proteomes" id="UP000269097"/>
    </source>
</evidence>
<sequence>MEVILGQTPIDLNELKQNLFSTQIPADGVLSPGQSLVYRICKPAFPVSPRSGYQGQYYYGQNYDFPYELEILLSVKRGTSELVMGKDYNLEESRTDKYAEVTVTPLLKVEQKTDLTIQPVVQVILNGYSVSRTFSPETVTLLPTVPETYFNSFLAESTSTEILRSGEYLQASLSTILQSLPEGTSVDSFPIKTTMPVNGKPTLVTIHSVRWEAFRKPPAGAAAAAPVKLLEGQDFKAPDGLGKITSRFLFLPKEEDYEAYAKASVLTECNGITQTLSLTTPSTIIQSAQSAVSDIVGGFDLVPDSFHALQPGQALELKLVHSVLDLAEPIGNLVLGALNIPWKVTGIDWKLSKKSTTLAAAEDTPLKLGKDYFLSDTGSSPFGQKLFIQPSLADTEDKAVPETFELKGTVSYLFNGVPAVSNPVTLLIKQLPIVKEKILSLFQVKSSKSGSVRIGEKVLVKLLTPLESLADVANPFAAASLPDLQWFPIKGGLPIGGISLPFEIRDIAWSVVDGDGNPLAEGVDFQTTEGLNSLQTSFSFLPPKKWDGAASSLTRKVQASVTAFLNGLKLPLPPLELPFSNLSLLPFQDKIVSGILQHLQVTRNADVLEPGTPLAAELTSSLAQAGAPAGLARSAEGIALPEKLLHGKLPFIDDLLPFELPIPFQIKLEWKLYKQVNGAFELLEESEFHLPAPGGNTSENVWKDSRLDVLLMPQVKGFHQLAEIELRYLEANLEIQIPTLPPIKTSLPKLPITQIPIAVPELLLATEHRLDDLDQAGDRLIVLPQSSITGLTRWDLLKPVLEKVNGQIEAIYGLLDGVTGKLNFVLMLLGLKKALGHVLQPIGGNKLWVVEALGDEITDLGDLPKTDHGGIDDDEWDDEISGFVAILPNNRKITFYETAGFKGDTMEIRPDLAREGGTPFGNIVCILNNLNVDTDLDPYPAGTLSGRVKNDDVDAIRFSNAD</sequence>
<dbReference type="KEGG" id="coh:EAV92_12715"/>
<dbReference type="EMBL" id="CP033433">
    <property type="protein sequence ID" value="AYQ73357.1"/>
    <property type="molecule type" value="Genomic_DNA"/>
</dbReference>
<organism evidence="1 2">
    <name type="scientific">Cohnella candidum</name>
    <dbReference type="NCBI Taxonomy" id="2674991"/>
    <lineage>
        <taxon>Bacteria</taxon>
        <taxon>Bacillati</taxon>
        <taxon>Bacillota</taxon>
        <taxon>Bacilli</taxon>
        <taxon>Bacillales</taxon>
        <taxon>Paenibacillaceae</taxon>
        <taxon>Cohnella</taxon>
    </lineage>
</organism>
<dbReference type="Proteomes" id="UP000269097">
    <property type="component" value="Chromosome"/>
</dbReference>
<dbReference type="RefSeq" id="WP_123041439.1">
    <property type="nucleotide sequence ID" value="NZ_CP033433.1"/>
</dbReference>